<proteinExistence type="predicted"/>
<dbReference type="WBParaSite" id="jg11902">
    <property type="protein sequence ID" value="jg11902"/>
    <property type="gene ID" value="jg11902"/>
</dbReference>
<evidence type="ECO:0000313" key="1">
    <source>
        <dbReference type="Proteomes" id="UP000887574"/>
    </source>
</evidence>
<dbReference type="AlphaFoldDB" id="A0A915CT98"/>
<organism evidence="1 2">
    <name type="scientific">Ditylenchus dipsaci</name>
    <dbReference type="NCBI Taxonomy" id="166011"/>
    <lineage>
        <taxon>Eukaryota</taxon>
        <taxon>Metazoa</taxon>
        <taxon>Ecdysozoa</taxon>
        <taxon>Nematoda</taxon>
        <taxon>Chromadorea</taxon>
        <taxon>Rhabditida</taxon>
        <taxon>Tylenchina</taxon>
        <taxon>Tylenchomorpha</taxon>
        <taxon>Sphaerularioidea</taxon>
        <taxon>Anguinidae</taxon>
        <taxon>Anguininae</taxon>
        <taxon>Ditylenchus</taxon>
    </lineage>
</organism>
<keyword evidence="1" id="KW-1185">Reference proteome</keyword>
<reference evidence="2" key="1">
    <citation type="submission" date="2022-11" db="UniProtKB">
        <authorList>
            <consortium name="WormBaseParasite"/>
        </authorList>
    </citation>
    <scope>IDENTIFICATION</scope>
</reference>
<evidence type="ECO:0000313" key="2">
    <source>
        <dbReference type="WBParaSite" id="jg11902"/>
    </source>
</evidence>
<sequence length="242" mass="27892">MLEWIAESNAHPVGDMRLFRLAKELSGVEQWITSAKKIDNVIEYFLGAEPKEFWSTLVHSKKLVELLESCLDFYIRTSYFNELDFYMGLKGGDVHTLFLRIYQRLFLVFLRVLANLKDEGIHDGIFSHLLVYGSENQTILSTLMNKLFVIQVGFKRDLDNFISSASQMLEKSRKQIAQLVGDVENNQVPRSVGHTDQLLRTIDNVSNLFLSMSSFVEVYQPRQPWKSLYSSIPNFIDSIPKA</sequence>
<accession>A0A915CT98</accession>
<dbReference type="Proteomes" id="UP000887574">
    <property type="component" value="Unplaced"/>
</dbReference>
<protein>
    <submittedName>
        <fullName evidence="2">Uncharacterized protein</fullName>
    </submittedName>
</protein>
<name>A0A915CT98_9BILA</name>